<reference evidence="1" key="1">
    <citation type="submission" date="2020-07" db="EMBL/GenBank/DDBJ databases">
        <authorList>
            <person name="Pettersson B.M.F."/>
            <person name="Behra P.R.K."/>
            <person name="Ramesh M."/>
            <person name="Das S."/>
            <person name="Dasgupta S."/>
            <person name="Kirsebom L.A."/>
        </authorList>
    </citation>
    <scope>NUCLEOTIDE SEQUENCE</scope>
    <source>
        <strain evidence="1">DSM 45439</strain>
    </source>
</reference>
<dbReference type="AlphaFoldDB" id="A0AAW5S4E3"/>
<organism evidence="1 2">
    <name type="scientific">Mycobacterium bouchedurhonense</name>
    <dbReference type="NCBI Taxonomy" id="701041"/>
    <lineage>
        <taxon>Bacteria</taxon>
        <taxon>Bacillati</taxon>
        <taxon>Actinomycetota</taxon>
        <taxon>Actinomycetes</taxon>
        <taxon>Mycobacteriales</taxon>
        <taxon>Mycobacteriaceae</taxon>
        <taxon>Mycobacterium</taxon>
        <taxon>Mycobacterium avium complex (MAC)</taxon>
    </lineage>
</organism>
<accession>A0AAW5S4E3</accession>
<evidence type="ECO:0000313" key="2">
    <source>
        <dbReference type="Proteomes" id="UP001207588"/>
    </source>
</evidence>
<dbReference type="EMBL" id="JACKTG010000029">
    <property type="protein sequence ID" value="MCV6989840.1"/>
    <property type="molecule type" value="Genomic_DNA"/>
</dbReference>
<sequence>MSELRYGKIRLPNNRGSAQRAYDAALAQAWSTVAEGEHVFDLILDGGQADLGNDAVMVWSYSFQVVGPGESASGRVR</sequence>
<gene>
    <name evidence="1" type="ORF">H7I91_11105</name>
</gene>
<comment type="caution">
    <text evidence="1">The sequence shown here is derived from an EMBL/GenBank/DDBJ whole genome shotgun (WGS) entry which is preliminary data.</text>
</comment>
<proteinExistence type="predicted"/>
<dbReference type="RefSeq" id="WP_129560134.1">
    <property type="nucleotide sequence ID" value="NZ_JACKTG010000029.1"/>
</dbReference>
<protein>
    <submittedName>
        <fullName evidence="1">Uncharacterized protein</fullName>
    </submittedName>
</protein>
<name>A0AAW5S4E3_MYCBC</name>
<evidence type="ECO:0000313" key="1">
    <source>
        <dbReference type="EMBL" id="MCV6989840.1"/>
    </source>
</evidence>
<reference evidence="1" key="2">
    <citation type="journal article" date="2022" name="BMC Genomics">
        <title>Comparative genome analysis of mycobacteria focusing on tRNA and non-coding RNA.</title>
        <authorList>
            <person name="Behra P.R.K."/>
            <person name="Pettersson B.M.F."/>
            <person name="Ramesh M."/>
            <person name="Das S."/>
            <person name="Dasgupta S."/>
            <person name="Kirsebom L.A."/>
        </authorList>
    </citation>
    <scope>NUCLEOTIDE SEQUENCE</scope>
    <source>
        <strain evidence="1">DSM 45439</strain>
    </source>
</reference>
<dbReference type="Proteomes" id="UP001207588">
    <property type="component" value="Unassembled WGS sequence"/>
</dbReference>